<sequence length="102" mass="11541">MFLTTLTKHRTKNSILQPAKQRTKRVSNHNSTQTFQEREGQDFEAAHRDTNLNHPNMHDYVVLRCTAASPNPSSGACHTYAVPFSCVSFINCILWTPVCSSF</sequence>
<name>A0A8T0INR6_CERPU</name>
<evidence type="ECO:0000256" key="1">
    <source>
        <dbReference type="SAM" id="MobiDB-lite"/>
    </source>
</evidence>
<evidence type="ECO:0000313" key="2">
    <source>
        <dbReference type="EMBL" id="KAG0584218.1"/>
    </source>
</evidence>
<gene>
    <name evidence="2" type="ORF">KC19_3G194300</name>
</gene>
<dbReference type="EMBL" id="CM026423">
    <property type="protein sequence ID" value="KAG0584218.1"/>
    <property type="molecule type" value="Genomic_DNA"/>
</dbReference>
<comment type="caution">
    <text evidence="2">The sequence shown here is derived from an EMBL/GenBank/DDBJ whole genome shotgun (WGS) entry which is preliminary data.</text>
</comment>
<organism evidence="2 3">
    <name type="scientific">Ceratodon purpureus</name>
    <name type="common">Fire moss</name>
    <name type="synonym">Dicranum purpureum</name>
    <dbReference type="NCBI Taxonomy" id="3225"/>
    <lineage>
        <taxon>Eukaryota</taxon>
        <taxon>Viridiplantae</taxon>
        <taxon>Streptophyta</taxon>
        <taxon>Embryophyta</taxon>
        <taxon>Bryophyta</taxon>
        <taxon>Bryophytina</taxon>
        <taxon>Bryopsida</taxon>
        <taxon>Dicranidae</taxon>
        <taxon>Pseudoditrichales</taxon>
        <taxon>Ditrichaceae</taxon>
        <taxon>Ceratodon</taxon>
    </lineage>
</organism>
<feature type="region of interest" description="Disordered" evidence="1">
    <location>
        <begin position="16"/>
        <end position="41"/>
    </location>
</feature>
<accession>A0A8T0INR6</accession>
<keyword evidence="3" id="KW-1185">Reference proteome</keyword>
<protein>
    <submittedName>
        <fullName evidence="2">Uncharacterized protein</fullName>
    </submittedName>
</protein>
<proteinExistence type="predicted"/>
<reference evidence="2" key="1">
    <citation type="submission" date="2020-06" db="EMBL/GenBank/DDBJ databases">
        <title>WGS assembly of Ceratodon purpureus strain R40.</title>
        <authorList>
            <person name="Carey S.B."/>
            <person name="Jenkins J."/>
            <person name="Shu S."/>
            <person name="Lovell J.T."/>
            <person name="Sreedasyam A."/>
            <person name="Maumus F."/>
            <person name="Tiley G.P."/>
            <person name="Fernandez-Pozo N."/>
            <person name="Barry K."/>
            <person name="Chen C."/>
            <person name="Wang M."/>
            <person name="Lipzen A."/>
            <person name="Daum C."/>
            <person name="Saski C.A."/>
            <person name="Payton A.C."/>
            <person name="Mcbreen J.C."/>
            <person name="Conrad R.E."/>
            <person name="Kollar L.M."/>
            <person name="Olsson S."/>
            <person name="Huttunen S."/>
            <person name="Landis J.B."/>
            <person name="Wickett N.J."/>
            <person name="Johnson M.G."/>
            <person name="Rensing S.A."/>
            <person name="Grimwood J."/>
            <person name="Schmutz J."/>
            <person name="Mcdaniel S.F."/>
        </authorList>
    </citation>
    <scope>NUCLEOTIDE SEQUENCE</scope>
    <source>
        <strain evidence="2">R40</strain>
    </source>
</reference>
<dbReference type="AlphaFoldDB" id="A0A8T0INR6"/>
<evidence type="ECO:0000313" key="3">
    <source>
        <dbReference type="Proteomes" id="UP000822688"/>
    </source>
</evidence>
<dbReference type="Proteomes" id="UP000822688">
    <property type="component" value="Chromosome 3"/>
</dbReference>